<dbReference type="PANTHER" id="PTHR33478:SF1">
    <property type="entry name" value="EXTRACELLULAR METALLOPROTEINASE MEP"/>
    <property type="match status" value="1"/>
</dbReference>
<dbReference type="Proteomes" id="UP001175211">
    <property type="component" value="Unassembled WGS sequence"/>
</dbReference>
<evidence type="ECO:0000313" key="14">
    <source>
        <dbReference type="EMBL" id="KAK0470399.1"/>
    </source>
</evidence>
<proteinExistence type="inferred from homology"/>
<evidence type="ECO:0000256" key="1">
    <source>
        <dbReference type="ARBA" id="ARBA00004613"/>
    </source>
</evidence>
<evidence type="ECO:0000256" key="10">
    <source>
        <dbReference type="PIRSR" id="PIRSR601842-1"/>
    </source>
</evidence>
<keyword evidence="6 12" id="KW-0378">Hydrolase</keyword>
<evidence type="ECO:0000256" key="11">
    <source>
        <dbReference type="PIRSR" id="PIRSR601842-2"/>
    </source>
</evidence>
<feature type="binding site" evidence="11">
    <location>
        <position position="141"/>
    </location>
    <ligand>
        <name>Zn(2+)</name>
        <dbReference type="ChEBI" id="CHEBI:29105"/>
        <note>catalytic</note>
    </ligand>
</feature>
<evidence type="ECO:0000256" key="7">
    <source>
        <dbReference type="ARBA" id="ARBA00022833"/>
    </source>
</evidence>
<evidence type="ECO:0000256" key="13">
    <source>
        <dbReference type="SAM" id="MobiDB-lite"/>
    </source>
</evidence>
<protein>
    <recommendedName>
        <fullName evidence="12">Extracellular metalloproteinase</fullName>
        <ecNumber evidence="12">3.4.24.-</ecNumber>
    </recommendedName>
    <alternativeName>
        <fullName evidence="12">Fungalysin</fullName>
    </alternativeName>
</protein>
<keyword evidence="5 11" id="KW-0479">Metal-binding</keyword>
<feature type="binding site" evidence="11">
    <location>
        <position position="145"/>
    </location>
    <ligand>
        <name>Zn(2+)</name>
        <dbReference type="ChEBI" id="CHEBI:29105"/>
        <note>catalytic</note>
    </ligand>
</feature>
<comment type="subcellular location">
    <subcellularLocation>
        <location evidence="1 12">Secreted</location>
    </subcellularLocation>
</comment>
<comment type="caution">
    <text evidence="14">The sequence shown here is derived from an EMBL/GenBank/DDBJ whole genome shotgun (WGS) entry which is preliminary data.</text>
</comment>
<dbReference type="Pfam" id="PF02128">
    <property type="entry name" value="Peptidase_M36"/>
    <property type="match status" value="1"/>
</dbReference>
<reference evidence="14" key="1">
    <citation type="submission" date="2023-06" db="EMBL/GenBank/DDBJ databases">
        <authorList>
            <consortium name="Lawrence Berkeley National Laboratory"/>
            <person name="Ahrendt S."/>
            <person name="Sahu N."/>
            <person name="Indic B."/>
            <person name="Wong-Bajracharya J."/>
            <person name="Merenyi Z."/>
            <person name="Ke H.-M."/>
            <person name="Monk M."/>
            <person name="Kocsube S."/>
            <person name="Drula E."/>
            <person name="Lipzen A."/>
            <person name="Balint B."/>
            <person name="Henrissat B."/>
            <person name="Andreopoulos B."/>
            <person name="Martin F.M."/>
            <person name="Harder C.B."/>
            <person name="Rigling D."/>
            <person name="Ford K.L."/>
            <person name="Foster G.D."/>
            <person name="Pangilinan J."/>
            <person name="Papanicolaou A."/>
            <person name="Barry K."/>
            <person name="LaButti K."/>
            <person name="Viragh M."/>
            <person name="Koriabine M."/>
            <person name="Yan M."/>
            <person name="Riley R."/>
            <person name="Champramary S."/>
            <person name="Plett K.L."/>
            <person name="Tsai I.J."/>
            <person name="Slot J."/>
            <person name="Sipos G."/>
            <person name="Plett J."/>
            <person name="Nagy L.G."/>
            <person name="Grigoriev I.V."/>
        </authorList>
    </citation>
    <scope>NUCLEOTIDE SEQUENCE</scope>
    <source>
        <strain evidence="14">CCBAS 213</strain>
    </source>
</reference>
<dbReference type="GO" id="GO:0006508">
    <property type="term" value="P:proteolysis"/>
    <property type="evidence" value="ECO:0007669"/>
    <property type="project" value="UniProtKB-KW"/>
</dbReference>
<name>A0AA39U487_ARMTA</name>
<evidence type="ECO:0000256" key="12">
    <source>
        <dbReference type="RuleBase" id="RU364017"/>
    </source>
</evidence>
<dbReference type="RefSeq" id="XP_060340192.1">
    <property type="nucleotide sequence ID" value="XM_060480055.1"/>
</dbReference>
<dbReference type="InterPro" id="IPR050371">
    <property type="entry name" value="Fungal_virulence_M36"/>
</dbReference>
<gene>
    <name evidence="14" type="ORF">EV420DRAFT_1742748</name>
</gene>
<organism evidence="14 15">
    <name type="scientific">Armillaria tabescens</name>
    <name type="common">Ringless honey mushroom</name>
    <name type="synonym">Agaricus tabescens</name>
    <dbReference type="NCBI Taxonomy" id="1929756"/>
    <lineage>
        <taxon>Eukaryota</taxon>
        <taxon>Fungi</taxon>
        <taxon>Dikarya</taxon>
        <taxon>Basidiomycota</taxon>
        <taxon>Agaricomycotina</taxon>
        <taxon>Agaricomycetes</taxon>
        <taxon>Agaricomycetidae</taxon>
        <taxon>Agaricales</taxon>
        <taxon>Marasmiineae</taxon>
        <taxon>Physalacriaceae</taxon>
        <taxon>Desarmillaria</taxon>
    </lineage>
</organism>
<accession>A0AA39U487</accession>
<dbReference type="GO" id="GO:0005615">
    <property type="term" value="C:extracellular space"/>
    <property type="evidence" value="ECO:0007669"/>
    <property type="project" value="InterPro"/>
</dbReference>
<dbReference type="PANTHER" id="PTHR33478">
    <property type="entry name" value="EXTRACELLULAR METALLOPROTEINASE MEP"/>
    <property type="match status" value="1"/>
</dbReference>
<evidence type="ECO:0000256" key="2">
    <source>
        <dbReference type="ARBA" id="ARBA00006006"/>
    </source>
</evidence>
<sequence>MVEREGRKSVLAFFNGSEGRAEGRTPTKGKHCTTETPHPMPHLPLVITAILKKPLSKPANVQATMAFSVAGSQAGGNGAHCRSSSELPLLQRREAHIQFYAGMGDALIRSRFSLDIIQLVYIWTVTTPRRDGALQSAIVIHEFTHGITNHLTGGGTGRCLQTIEAARMGEICSDAMAEWTEHRDSAVPDYALATWVFNNPTGIRTHSYSTDASASIQTLHTKSTIVWANIHHNVYVALVQARGFSAKVVQDPSDPEGNIVRLHLFIDALPSRHVVLRVTIPC</sequence>
<dbReference type="GO" id="GO:0008270">
    <property type="term" value="F:zinc ion binding"/>
    <property type="evidence" value="ECO:0007669"/>
    <property type="project" value="InterPro"/>
</dbReference>
<dbReference type="Gene3D" id="3.10.170.10">
    <property type="match status" value="1"/>
</dbReference>
<feature type="active site" evidence="10">
    <location>
        <position position="142"/>
    </location>
</feature>
<dbReference type="EMBL" id="JAUEPS010000001">
    <property type="protein sequence ID" value="KAK0470399.1"/>
    <property type="molecule type" value="Genomic_DNA"/>
</dbReference>
<keyword evidence="7 11" id="KW-0862">Zinc</keyword>
<dbReference type="InterPro" id="IPR027268">
    <property type="entry name" value="Peptidase_M4/M1_CTD_sf"/>
</dbReference>
<keyword evidence="3 12" id="KW-0964">Secreted</keyword>
<keyword evidence="9 12" id="KW-0865">Zymogen</keyword>
<evidence type="ECO:0000256" key="9">
    <source>
        <dbReference type="ARBA" id="ARBA00023145"/>
    </source>
</evidence>
<keyword evidence="4 12" id="KW-0645">Protease</keyword>
<keyword evidence="15" id="KW-1185">Reference proteome</keyword>
<comment type="similarity">
    <text evidence="2 12">Belongs to the peptidase M36 family.</text>
</comment>
<comment type="cofactor">
    <cofactor evidence="11">
        <name>Zn(2+)</name>
        <dbReference type="ChEBI" id="CHEBI:29105"/>
    </cofactor>
    <text evidence="11">Binds 1 zinc ion per subunit.</text>
</comment>
<feature type="binding site" evidence="11">
    <location>
        <position position="170"/>
    </location>
    <ligand>
        <name>Zn(2+)</name>
        <dbReference type="ChEBI" id="CHEBI:29105"/>
        <note>catalytic</note>
    </ligand>
</feature>
<evidence type="ECO:0000256" key="4">
    <source>
        <dbReference type="ARBA" id="ARBA00022670"/>
    </source>
</evidence>
<evidence type="ECO:0000256" key="5">
    <source>
        <dbReference type="ARBA" id="ARBA00022723"/>
    </source>
</evidence>
<dbReference type="AlphaFoldDB" id="A0AA39U487"/>
<feature type="region of interest" description="Disordered" evidence="13">
    <location>
        <begin position="18"/>
        <end position="38"/>
    </location>
</feature>
<dbReference type="GeneID" id="85363603"/>
<evidence type="ECO:0000256" key="3">
    <source>
        <dbReference type="ARBA" id="ARBA00022525"/>
    </source>
</evidence>
<dbReference type="Gene3D" id="1.10.390.10">
    <property type="entry name" value="Neutral Protease Domain 2"/>
    <property type="match status" value="1"/>
</dbReference>
<dbReference type="SUPFAM" id="SSF55486">
    <property type="entry name" value="Metalloproteases ('zincins'), catalytic domain"/>
    <property type="match status" value="1"/>
</dbReference>
<dbReference type="GO" id="GO:0004222">
    <property type="term" value="F:metalloendopeptidase activity"/>
    <property type="evidence" value="ECO:0007669"/>
    <property type="project" value="InterPro"/>
</dbReference>
<evidence type="ECO:0000256" key="8">
    <source>
        <dbReference type="ARBA" id="ARBA00023049"/>
    </source>
</evidence>
<dbReference type="InterPro" id="IPR001842">
    <property type="entry name" value="Peptidase_M36"/>
</dbReference>
<evidence type="ECO:0000313" key="15">
    <source>
        <dbReference type="Proteomes" id="UP001175211"/>
    </source>
</evidence>
<dbReference type="EC" id="3.4.24.-" evidence="12"/>
<evidence type="ECO:0000256" key="6">
    <source>
        <dbReference type="ARBA" id="ARBA00022801"/>
    </source>
</evidence>
<keyword evidence="8 12" id="KW-0482">Metalloprotease</keyword>